<evidence type="ECO:0000313" key="2">
    <source>
        <dbReference type="Proteomes" id="UP000797356"/>
    </source>
</evidence>
<dbReference type="OrthoDB" id="507126at2759"/>
<reference evidence="1" key="2">
    <citation type="submission" date="2019-07" db="EMBL/GenBank/DDBJ databases">
        <authorList>
            <person name="Yang Y."/>
            <person name="Bocs S."/>
            <person name="Baudouin L."/>
        </authorList>
    </citation>
    <scope>NUCLEOTIDE SEQUENCE</scope>
    <source>
        <tissue evidence="1">Spear leaf of Hainan Tall coconut</tissue>
    </source>
</reference>
<dbReference type="Proteomes" id="UP000797356">
    <property type="component" value="Chromosome 2"/>
</dbReference>
<dbReference type="EMBL" id="CM017873">
    <property type="protein sequence ID" value="KAG1331654.1"/>
    <property type="molecule type" value="Genomic_DNA"/>
</dbReference>
<evidence type="ECO:0000313" key="1">
    <source>
        <dbReference type="EMBL" id="KAG1331654.1"/>
    </source>
</evidence>
<gene>
    <name evidence="1" type="ORF">COCNU_02G016220</name>
</gene>
<sequence>MEGRQGLVLAPAGSPPNPIAQVQARFRELEGGFRAWLARQSMPVEAAVVTATSAAQGAAIGGLMGTLTSDLTSAFPAPPPQAAAEI</sequence>
<keyword evidence="2" id="KW-1185">Reference proteome</keyword>
<organism evidence="1 2">
    <name type="scientific">Cocos nucifera</name>
    <name type="common">Coconut palm</name>
    <dbReference type="NCBI Taxonomy" id="13894"/>
    <lineage>
        <taxon>Eukaryota</taxon>
        <taxon>Viridiplantae</taxon>
        <taxon>Streptophyta</taxon>
        <taxon>Embryophyta</taxon>
        <taxon>Tracheophyta</taxon>
        <taxon>Spermatophyta</taxon>
        <taxon>Magnoliopsida</taxon>
        <taxon>Liliopsida</taxon>
        <taxon>Arecaceae</taxon>
        <taxon>Arecoideae</taxon>
        <taxon>Cocoseae</taxon>
        <taxon>Attaleinae</taxon>
        <taxon>Cocos</taxon>
    </lineage>
</organism>
<protein>
    <submittedName>
        <fullName evidence="1">Putative Chloroplastic import inner membrane translocase subunit HP30-2</fullName>
    </submittedName>
</protein>
<dbReference type="AlphaFoldDB" id="A0A8K0MY14"/>
<reference evidence="1" key="1">
    <citation type="journal article" date="2017" name="Gigascience">
        <title>The genome draft of coconut (Cocos nucifera).</title>
        <authorList>
            <person name="Xiao Y."/>
            <person name="Xu P."/>
            <person name="Fan H."/>
            <person name="Baudouin L."/>
            <person name="Xia W."/>
            <person name="Bocs S."/>
            <person name="Xu J."/>
            <person name="Li Q."/>
            <person name="Guo A."/>
            <person name="Zhou L."/>
            <person name="Li J."/>
            <person name="Wu Y."/>
            <person name="Ma Z."/>
            <person name="Armero A."/>
            <person name="Issali A.E."/>
            <person name="Liu N."/>
            <person name="Peng M."/>
            <person name="Yang Y."/>
        </authorList>
    </citation>
    <scope>NUCLEOTIDE SEQUENCE</scope>
    <source>
        <tissue evidence="1">Spear leaf of Hainan Tall coconut</tissue>
    </source>
</reference>
<proteinExistence type="predicted"/>
<name>A0A8K0MY14_COCNU</name>
<comment type="caution">
    <text evidence="1">The sequence shown here is derived from an EMBL/GenBank/DDBJ whole genome shotgun (WGS) entry which is preliminary data.</text>
</comment>
<accession>A0A8K0MY14</accession>